<dbReference type="AlphaFoldDB" id="A0A7S2XW84"/>
<keyword evidence="7" id="KW-0149">Chlorophyll biosynthesis</keyword>
<evidence type="ECO:0000256" key="1">
    <source>
        <dbReference type="ARBA" id="ARBA00005173"/>
    </source>
</evidence>
<dbReference type="InterPro" id="IPR019546">
    <property type="entry name" value="TAT_signal_bac_arc"/>
</dbReference>
<dbReference type="GO" id="GO:0015995">
    <property type="term" value="P:chlorophyll biosynthetic process"/>
    <property type="evidence" value="ECO:0007669"/>
    <property type="project" value="UniProtKB-UniPathway"/>
</dbReference>
<evidence type="ECO:0000256" key="3">
    <source>
        <dbReference type="ARBA" id="ARBA00012006"/>
    </source>
</evidence>
<dbReference type="NCBIfam" id="TIGR01409">
    <property type="entry name" value="TAT_signal_seq"/>
    <property type="match status" value="1"/>
</dbReference>
<organism evidence="9">
    <name type="scientific">Fibrocapsa japonica</name>
    <dbReference type="NCBI Taxonomy" id="94617"/>
    <lineage>
        <taxon>Eukaryota</taxon>
        <taxon>Sar</taxon>
        <taxon>Stramenopiles</taxon>
        <taxon>Ochrophyta</taxon>
        <taxon>Raphidophyceae</taxon>
        <taxon>Chattonellales</taxon>
        <taxon>Chattonellaceae</taxon>
        <taxon>Fibrocapsa</taxon>
    </lineage>
</organism>
<dbReference type="EC" id="1.3.1.33" evidence="3"/>
<evidence type="ECO:0000256" key="6">
    <source>
        <dbReference type="ARBA" id="ARBA00023002"/>
    </source>
</evidence>
<dbReference type="GO" id="GO:0015979">
    <property type="term" value="P:photosynthesis"/>
    <property type="evidence" value="ECO:0007669"/>
    <property type="project" value="UniProtKB-KW"/>
</dbReference>
<feature type="chain" id="PRO_5030941874" description="protochlorophyllide reductase" evidence="8">
    <location>
        <begin position="22"/>
        <end position="424"/>
    </location>
</feature>
<evidence type="ECO:0000313" key="9">
    <source>
        <dbReference type="EMBL" id="CAD9860589.1"/>
    </source>
</evidence>
<dbReference type="InterPro" id="IPR006311">
    <property type="entry name" value="TAT_signal"/>
</dbReference>
<proteinExistence type="inferred from homology"/>
<keyword evidence="4" id="KW-0602">Photosynthesis</keyword>
<dbReference type="PANTHER" id="PTHR44419">
    <property type="entry name" value="PROTOCHLOROPHYLLIDE REDUCTASE C, CHLOROPLASTIC"/>
    <property type="match status" value="1"/>
</dbReference>
<dbReference type="InterPro" id="IPR005979">
    <property type="entry name" value="Prochl_reduct"/>
</dbReference>
<keyword evidence="8" id="KW-0732">Signal</keyword>
<dbReference type="PROSITE" id="PS51318">
    <property type="entry name" value="TAT"/>
    <property type="match status" value="1"/>
</dbReference>
<dbReference type="PRINTS" id="PR00081">
    <property type="entry name" value="GDHRDH"/>
</dbReference>
<dbReference type="Gene3D" id="3.40.50.720">
    <property type="entry name" value="NAD(P)-binding Rossmann-like Domain"/>
    <property type="match status" value="1"/>
</dbReference>
<evidence type="ECO:0000256" key="7">
    <source>
        <dbReference type="ARBA" id="ARBA00023171"/>
    </source>
</evidence>
<protein>
    <recommendedName>
        <fullName evidence="3">protochlorophyllide reductase</fullName>
        <ecNumber evidence="3">1.3.1.33</ecNumber>
    </recommendedName>
</protein>
<reference evidence="9" key="1">
    <citation type="submission" date="2021-01" db="EMBL/GenBank/DDBJ databases">
        <authorList>
            <person name="Corre E."/>
            <person name="Pelletier E."/>
            <person name="Niang G."/>
            <person name="Scheremetjew M."/>
            <person name="Finn R."/>
            <person name="Kale V."/>
            <person name="Holt S."/>
            <person name="Cochrane G."/>
            <person name="Meng A."/>
            <person name="Brown T."/>
            <person name="Cohen L."/>
        </authorList>
    </citation>
    <scope>NUCLEOTIDE SEQUENCE</scope>
    <source>
        <strain evidence="9">CCMP1661</strain>
    </source>
</reference>
<dbReference type="SUPFAM" id="SSF51735">
    <property type="entry name" value="NAD(P)-binding Rossmann-fold domains"/>
    <property type="match status" value="1"/>
</dbReference>
<feature type="signal peptide" evidence="8">
    <location>
        <begin position="1"/>
        <end position="21"/>
    </location>
</feature>
<dbReference type="GO" id="GO:0016630">
    <property type="term" value="F:protochlorophyllide reductase activity"/>
    <property type="evidence" value="ECO:0007669"/>
    <property type="project" value="UniProtKB-EC"/>
</dbReference>
<gene>
    <name evidence="9" type="ORF">FJAP1339_LOCUS3110</name>
</gene>
<dbReference type="UniPathway" id="UPA00668"/>
<comment type="similarity">
    <text evidence="2">Belongs to the short-chain dehydrogenases/reductases (SDR) family. POR subfamily.</text>
</comment>
<dbReference type="Pfam" id="PF00106">
    <property type="entry name" value="adh_short"/>
    <property type="match status" value="1"/>
</dbReference>
<evidence type="ECO:0000256" key="8">
    <source>
        <dbReference type="SAM" id="SignalP"/>
    </source>
</evidence>
<dbReference type="InterPro" id="IPR002347">
    <property type="entry name" value="SDR_fam"/>
</dbReference>
<evidence type="ECO:0000256" key="5">
    <source>
        <dbReference type="ARBA" id="ARBA00022857"/>
    </source>
</evidence>
<keyword evidence="6" id="KW-0560">Oxidoreductase</keyword>
<dbReference type="EMBL" id="HBHR01006360">
    <property type="protein sequence ID" value="CAD9860589.1"/>
    <property type="molecule type" value="Transcribed_RNA"/>
</dbReference>
<keyword evidence="5" id="KW-0521">NADP</keyword>
<dbReference type="InterPro" id="IPR036291">
    <property type="entry name" value="NAD(P)-bd_dom_sf"/>
</dbReference>
<accession>A0A7S2XW84</accession>
<comment type="pathway">
    <text evidence="1">Porphyrin-containing compound metabolism; chlorophyll biosynthesis.</text>
</comment>
<name>A0A7S2XW84_9STRA</name>
<evidence type="ECO:0000256" key="2">
    <source>
        <dbReference type="ARBA" id="ARBA00005821"/>
    </source>
</evidence>
<dbReference type="PANTHER" id="PTHR44419:SF19">
    <property type="entry name" value="PROTOCHLOROPHYLLIDE REDUCTASE A, CHLOROPLASTIC"/>
    <property type="match status" value="1"/>
</dbReference>
<sequence>MASKRLVAAAACLLLATEVYCFSAFPIQNLRSQTSRLMSTSSSFNENENGPENLEEAMTNHGSLSEGGLWGRRDLLKAAGVGAAAAVASILGLPENVLAEGPKKTVVITGANSGVGLTGARQLVESGHDVFLACRTLKKAKTAAEQTGAAGYFECDLSSLESVRKFAKDWDNTAIDALCLNAGMAPNTKGSPKFTDAGFEETIGVNHLGHFLLANLLLKNLESSSLPQPRLVVTASSVHDPDQPGGDVGSTATLGDLSGLKGWLDTGKFEMVDGNAYDGDKAYKDSKLCNVLFTEECQRRLDANGSKVTVNCFSPGLIPSTGLFRNQNPLFTKAFDIATSAAGVATTAEAGGTCLSYMVTSSEIDSIKGKFFATQPGKPKSPFAEFPVSKEAQDMEKAKELWKLSAQLVNIWKNDVSIGNDILW</sequence>
<evidence type="ECO:0000256" key="4">
    <source>
        <dbReference type="ARBA" id="ARBA00022531"/>
    </source>
</evidence>